<name>A0AB39V0A2_9GAMM</name>
<protein>
    <submittedName>
        <fullName evidence="1">Uncharacterized protein</fullName>
    </submittedName>
</protein>
<evidence type="ECO:0000313" key="1">
    <source>
        <dbReference type="EMBL" id="XDT74049.1"/>
    </source>
</evidence>
<dbReference type="RefSeq" id="WP_369603029.1">
    <property type="nucleotide sequence ID" value="NZ_CP154858.1"/>
</dbReference>
<accession>A0AB39V0A2</accession>
<proteinExistence type="predicted"/>
<dbReference type="AlphaFoldDB" id="A0AB39V0A2"/>
<reference evidence="1" key="1">
    <citation type="submission" date="2024-05" db="EMBL/GenBank/DDBJ databases">
        <title>Genome sequencing of novel strain.</title>
        <authorList>
            <person name="Ganbat D."/>
            <person name="Ganbat S."/>
            <person name="Lee S.-J."/>
        </authorList>
    </citation>
    <scope>NUCLEOTIDE SEQUENCE</scope>
    <source>
        <strain evidence="1">SMD15-11</strain>
    </source>
</reference>
<dbReference type="KEGG" id="tcd:AAIA72_00520"/>
<organism evidence="1">
    <name type="scientific">Thermohahella caldifontis</name>
    <dbReference type="NCBI Taxonomy" id="3142973"/>
    <lineage>
        <taxon>Bacteria</taxon>
        <taxon>Pseudomonadati</taxon>
        <taxon>Pseudomonadota</taxon>
        <taxon>Gammaproteobacteria</taxon>
        <taxon>Oceanospirillales</taxon>
        <taxon>Hahellaceae</taxon>
        <taxon>Thermohahella</taxon>
    </lineage>
</organism>
<dbReference type="EMBL" id="CP154858">
    <property type="protein sequence ID" value="XDT74049.1"/>
    <property type="molecule type" value="Genomic_DNA"/>
</dbReference>
<gene>
    <name evidence="1" type="ORF">AAIA72_00520</name>
</gene>
<sequence>MRSLALLVLNLLRKLLFLWVRTRILPEDLSTLERTEGRPVVYVLQDDSLSARLVLEQSTRDSQLPSSWAPLMHKGRLIMPHSYFYLFKRLGGWITRRRTPVIPKDLKHMVRVARMEPDFDCDIVPVSVFWGRHRRRKSRCSSSCFQTPGRSPGPSRSFSSSCCTAAIPWCSFPSQSPCRA</sequence>